<accession>A0AA40BFY1</accession>
<evidence type="ECO:0000256" key="1">
    <source>
        <dbReference type="SAM" id="Coils"/>
    </source>
</evidence>
<feature type="compositionally biased region" description="Low complexity" evidence="2">
    <location>
        <begin position="215"/>
        <end position="224"/>
    </location>
</feature>
<reference evidence="4" key="1">
    <citation type="submission" date="2023-06" db="EMBL/GenBank/DDBJ databases">
        <title>Genome-scale phylogeny and comparative genomics of the fungal order Sordariales.</title>
        <authorList>
            <consortium name="Lawrence Berkeley National Laboratory"/>
            <person name="Hensen N."/>
            <person name="Bonometti L."/>
            <person name="Westerberg I."/>
            <person name="Brannstrom I.O."/>
            <person name="Guillou S."/>
            <person name="Cros-Aarteil S."/>
            <person name="Calhoun S."/>
            <person name="Haridas S."/>
            <person name="Kuo A."/>
            <person name="Mondo S."/>
            <person name="Pangilinan J."/>
            <person name="Riley R."/>
            <person name="LaButti K."/>
            <person name="Andreopoulos B."/>
            <person name="Lipzen A."/>
            <person name="Chen C."/>
            <person name="Yanf M."/>
            <person name="Daum C."/>
            <person name="Ng V."/>
            <person name="Clum A."/>
            <person name="Steindorff A."/>
            <person name="Ohm R."/>
            <person name="Martin F."/>
            <person name="Silar P."/>
            <person name="Natvig D."/>
            <person name="Lalanne C."/>
            <person name="Gautier V."/>
            <person name="Ament-velasquez S.L."/>
            <person name="Kruys A."/>
            <person name="Hutchinson M.I."/>
            <person name="Powell A.J."/>
            <person name="Barry K."/>
            <person name="Miller A.N."/>
            <person name="Grigoriev I.V."/>
            <person name="Debuchy R."/>
            <person name="Gladieux P."/>
            <person name="Thoren M.H."/>
            <person name="Johannesson H."/>
        </authorList>
    </citation>
    <scope>NUCLEOTIDE SEQUENCE</scope>
    <source>
        <strain evidence="4">SMH2392-1A</strain>
    </source>
</reference>
<name>A0AA40BFY1_9PEZI</name>
<feature type="compositionally biased region" description="Acidic residues" evidence="2">
    <location>
        <begin position="310"/>
        <end position="339"/>
    </location>
</feature>
<feature type="region of interest" description="Disordered" evidence="2">
    <location>
        <begin position="561"/>
        <end position="584"/>
    </location>
</feature>
<sequence>MSLPKDSLSDLDRHIKLLEDKVNQLRTSLTVWQKWHLEYSELKEEVEQLSKDPSPREELARIRRDFESDLLTEKEIGQIFGQNDLNERGQIIGVLSRRTDYVEQNIESLEKLIEAEENKLAAVSIVAYPGADTDEDSGLPITDIIEELDDDDNVVEFRLQSGSDVPIKVLDALKKAGIHDIPETEADLLNNRTFPAIGKTGQAPEAELASPVPPSVVVTPSTTPAEVDLPSTKKNVSFSQDTKPPNVSDQPPKSMAARKLEEIMQKAKEYEAIDLSKAVIPDNEPAEDSELRRQMLQYGMSEIGPVVAELELDDGTPDEEDEDWDDEDDDEDEDEDEDELGRSKHSVITSGYIKRMQELEKRLGVKSAFTVERPESRPRNLDETVAGVGRISVKAKTAKSVKFAPELDIADESVSRTSLALRPKEATISPIADVVEKMTTFESPDDAEEEPPKRVSKFKKERISTKPPVPSIPTLPRGPHQVPAKFLTESRPESPPLPAAPEGRTIADTVVERNVSTQPNGPDDMDDVLLYQAAAAEYNRLRNKMIQKEGGFMKKEEQEIVPLGEEEGGPKRMSKFKAARLAKP</sequence>
<dbReference type="Proteomes" id="UP001172101">
    <property type="component" value="Unassembled WGS sequence"/>
</dbReference>
<keyword evidence="1" id="KW-0175">Coiled coil</keyword>
<proteinExistence type="predicted"/>
<dbReference type="InterPro" id="IPR039553">
    <property type="entry name" value="Prefoldin-like"/>
</dbReference>
<evidence type="ECO:0000313" key="5">
    <source>
        <dbReference type="Proteomes" id="UP001172101"/>
    </source>
</evidence>
<dbReference type="GeneID" id="85319925"/>
<comment type="caution">
    <text evidence="4">The sequence shown here is derived from an EMBL/GenBank/DDBJ whole genome shotgun (WGS) entry which is preliminary data.</text>
</comment>
<dbReference type="EMBL" id="JAUIRO010000001">
    <property type="protein sequence ID" value="KAK0733531.1"/>
    <property type="molecule type" value="Genomic_DNA"/>
</dbReference>
<dbReference type="GO" id="GO:0000122">
    <property type="term" value="P:negative regulation of transcription by RNA polymerase II"/>
    <property type="evidence" value="ECO:0007669"/>
    <property type="project" value="TreeGrafter"/>
</dbReference>
<protein>
    <submittedName>
        <fullName evidence="4">Prefoldin subunit-domain-containing protein</fullName>
    </submittedName>
</protein>
<feature type="coiled-coil region" evidence="1">
    <location>
        <begin position="99"/>
        <end position="126"/>
    </location>
</feature>
<dbReference type="InterPro" id="IPR052255">
    <property type="entry name" value="RNA_pol_II_subunit5-mediator"/>
</dbReference>
<dbReference type="RefSeq" id="XP_060302408.1">
    <property type="nucleotide sequence ID" value="XM_060436655.1"/>
</dbReference>
<evidence type="ECO:0000313" key="4">
    <source>
        <dbReference type="EMBL" id="KAK0733531.1"/>
    </source>
</evidence>
<feature type="domain" description="DUF3835" evidence="3">
    <location>
        <begin position="506"/>
        <end position="581"/>
    </location>
</feature>
<feature type="compositionally biased region" description="Basic residues" evidence="2">
    <location>
        <begin position="572"/>
        <end position="584"/>
    </location>
</feature>
<dbReference type="PANTHER" id="PTHR15111:SF0">
    <property type="entry name" value="UNCONVENTIONAL PREFOLDIN RPB5 INTERACTOR 1"/>
    <property type="match status" value="1"/>
</dbReference>
<dbReference type="PANTHER" id="PTHR15111">
    <property type="entry name" value="RNA POLYMERASE II SUBUNIT 5-MEDIATING PROTEIN NNX3"/>
    <property type="match status" value="1"/>
</dbReference>
<evidence type="ECO:0000259" key="3">
    <source>
        <dbReference type="Pfam" id="PF12927"/>
    </source>
</evidence>
<dbReference type="AlphaFoldDB" id="A0AA40BFY1"/>
<dbReference type="Pfam" id="PF13758">
    <property type="entry name" value="Prefoldin_3"/>
    <property type="match status" value="1"/>
</dbReference>
<dbReference type="GO" id="GO:0019212">
    <property type="term" value="F:phosphatase inhibitor activity"/>
    <property type="evidence" value="ECO:0007669"/>
    <property type="project" value="TreeGrafter"/>
</dbReference>
<feature type="region of interest" description="Disordered" evidence="2">
    <location>
        <begin position="303"/>
        <end position="347"/>
    </location>
</feature>
<dbReference type="GO" id="GO:0003714">
    <property type="term" value="F:transcription corepressor activity"/>
    <property type="evidence" value="ECO:0007669"/>
    <property type="project" value="TreeGrafter"/>
</dbReference>
<feature type="region of interest" description="Disordered" evidence="2">
    <location>
        <begin position="441"/>
        <end position="507"/>
    </location>
</feature>
<dbReference type="GO" id="GO:0003682">
    <property type="term" value="F:chromatin binding"/>
    <property type="evidence" value="ECO:0007669"/>
    <property type="project" value="TreeGrafter"/>
</dbReference>
<keyword evidence="5" id="KW-1185">Reference proteome</keyword>
<gene>
    <name evidence="4" type="ORF">B0T26DRAFT_634690</name>
</gene>
<dbReference type="Pfam" id="PF12927">
    <property type="entry name" value="DUF3835"/>
    <property type="match status" value="2"/>
</dbReference>
<dbReference type="InterPro" id="IPR024325">
    <property type="entry name" value="DUF3835"/>
</dbReference>
<feature type="compositionally biased region" description="Polar residues" evidence="2">
    <location>
        <begin position="232"/>
        <end position="251"/>
    </location>
</feature>
<feature type="region of interest" description="Disordered" evidence="2">
    <location>
        <begin position="201"/>
        <end position="256"/>
    </location>
</feature>
<feature type="domain" description="DUF3835" evidence="3">
    <location>
        <begin position="444"/>
        <end position="463"/>
    </location>
</feature>
<evidence type="ECO:0000256" key="2">
    <source>
        <dbReference type="SAM" id="MobiDB-lite"/>
    </source>
</evidence>
<organism evidence="4 5">
    <name type="scientific">Lasiosphaeria miniovina</name>
    <dbReference type="NCBI Taxonomy" id="1954250"/>
    <lineage>
        <taxon>Eukaryota</taxon>
        <taxon>Fungi</taxon>
        <taxon>Dikarya</taxon>
        <taxon>Ascomycota</taxon>
        <taxon>Pezizomycotina</taxon>
        <taxon>Sordariomycetes</taxon>
        <taxon>Sordariomycetidae</taxon>
        <taxon>Sordariales</taxon>
        <taxon>Lasiosphaeriaceae</taxon>
        <taxon>Lasiosphaeria</taxon>
    </lineage>
</organism>